<dbReference type="PANTHER" id="PTHR40277:SF1">
    <property type="entry name" value="BLL5419 PROTEIN"/>
    <property type="match status" value="1"/>
</dbReference>
<evidence type="ECO:0000313" key="8">
    <source>
        <dbReference type="Proteomes" id="UP000248168"/>
    </source>
</evidence>
<feature type="transmembrane region" description="Helical" evidence="6">
    <location>
        <begin position="150"/>
        <end position="171"/>
    </location>
</feature>
<feature type="transmembrane region" description="Helical" evidence="6">
    <location>
        <begin position="224"/>
        <end position="244"/>
    </location>
</feature>
<dbReference type="EMBL" id="OUNR01000001">
    <property type="protein sequence ID" value="SPP63664.1"/>
    <property type="molecule type" value="Genomic_DNA"/>
</dbReference>
<accession>A0A330L203</accession>
<keyword evidence="5 6" id="KW-0472">Membrane</keyword>
<name>A0A330L203_9BACT</name>
<proteinExistence type="predicted"/>
<protein>
    <submittedName>
        <fullName evidence="7">Uncharacterized protein</fullName>
    </submittedName>
</protein>
<keyword evidence="4 6" id="KW-1133">Transmembrane helix</keyword>
<feature type="transmembrane region" description="Helical" evidence="6">
    <location>
        <begin position="34"/>
        <end position="51"/>
    </location>
</feature>
<evidence type="ECO:0000313" key="7">
    <source>
        <dbReference type="EMBL" id="SPP63664.1"/>
    </source>
</evidence>
<gene>
    <name evidence="7" type="ORF">NITLEN_10750</name>
</gene>
<organism evidence="7 8">
    <name type="scientific">Nitrospira lenta</name>
    <dbReference type="NCBI Taxonomy" id="1436998"/>
    <lineage>
        <taxon>Bacteria</taxon>
        <taxon>Pseudomonadati</taxon>
        <taxon>Nitrospirota</taxon>
        <taxon>Nitrospiria</taxon>
        <taxon>Nitrospirales</taxon>
        <taxon>Nitrospiraceae</taxon>
        <taxon>Nitrospira</taxon>
    </lineage>
</organism>
<evidence type="ECO:0000256" key="6">
    <source>
        <dbReference type="SAM" id="Phobius"/>
    </source>
</evidence>
<dbReference type="AlphaFoldDB" id="A0A330L203"/>
<dbReference type="GO" id="GO:0005886">
    <property type="term" value="C:plasma membrane"/>
    <property type="evidence" value="ECO:0007669"/>
    <property type="project" value="UniProtKB-SubCell"/>
</dbReference>
<feature type="transmembrane region" description="Helical" evidence="6">
    <location>
        <begin position="124"/>
        <end position="144"/>
    </location>
</feature>
<dbReference type="RefSeq" id="WP_181416609.1">
    <property type="nucleotide sequence ID" value="NZ_OUNR01000001.1"/>
</dbReference>
<dbReference type="Proteomes" id="UP000248168">
    <property type="component" value="Unassembled WGS sequence"/>
</dbReference>
<evidence type="ECO:0000256" key="2">
    <source>
        <dbReference type="ARBA" id="ARBA00022475"/>
    </source>
</evidence>
<evidence type="ECO:0000256" key="3">
    <source>
        <dbReference type="ARBA" id="ARBA00022692"/>
    </source>
</evidence>
<dbReference type="Pfam" id="PF03706">
    <property type="entry name" value="LPG_synthase_TM"/>
    <property type="match status" value="1"/>
</dbReference>
<dbReference type="InParanoid" id="A0A330L203"/>
<keyword evidence="3 6" id="KW-0812">Transmembrane</keyword>
<keyword evidence="2" id="KW-1003">Cell membrane</keyword>
<dbReference type="NCBIfam" id="TIGR00374">
    <property type="entry name" value="flippase-like domain"/>
    <property type="match status" value="1"/>
</dbReference>
<feature type="transmembrane region" description="Helical" evidence="6">
    <location>
        <begin position="282"/>
        <end position="301"/>
    </location>
</feature>
<comment type="subcellular location">
    <subcellularLocation>
        <location evidence="1">Cell membrane</location>
        <topology evidence="1">Multi-pass membrane protein</topology>
    </subcellularLocation>
</comment>
<evidence type="ECO:0000256" key="4">
    <source>
        <dbReference type="ARBA" id="ARBA00022989"/>
    </source>
</evidence>
<evidence type="ECO:0000256" key="1">
    <source>
        <dbReference type="ARBA" id="ARBA00004651"/>
    </source>
</evidence>
<feature type="transmembrane region" description="Helical" evidence="6">
    <location>
        <begin position="250"/>
        <end position="270"/>
    </location>
</feature>
<evidence type="ECO:0000256" key="5">
    <source>
        <dbReference type="ARBA" id="ARBA00023136"/>
    </source>
</evidence>
<dbReference type="InterPro" id="IPR022791">
    <property type="entry name" value="L-PG_synthase/AglD"/>
</dbReference>
<dbReference type="PANTHER" id="PTHR40277">
    <property type="entry name" value="BLL5419 PROTEIN"/>
    <property type="match status" value="1"/>
</dbReference>
<keyword evidence="8" id="KW-1185">Reference proteome</keyword>
<reference evidence="8" key="1">
    <citation type="submission" date="2018-04" db="EMBL/GenBank/DDBJ databases">
        <authorList>
            <person name="Lucker S."/>
            <person name="Sakoula D."/>
        </authorList>
    </citation>
    <scope>NUCLEOTIDE SEQUENCE [LARGE SCALE GENOMIC DNA]</scope>
</reference>
<sequence length="333" mass="35664">MLRVILLLVGFLTLGLIVWHIGPGNIYDAATRLGPVALCVILIPSLVMYAVEAYGWKITLGPAGQSVSFLRVLAVRTAGEVVNMTTPTAYVGGEPLKAYLLQKSGVPLVEGLASVVIAKTTMTIAQVLFILLGIALGFWILGAQGSSGQIVAAGLLSIGLLAFGTMAFVFVQRRGLFTWTLETLRKFGMRIGFLEAREDKLRALDQTILNFYTRHQGAFYASTGLYFLGWLAEALEVFVIIYYLGGPADVWSAISIGALSVFIKGGTFFIPGSLGAQDGGNLLLLQAFGYSDVTGITFALLRRFRELVWIGIGLGCLALTGNQSDVAQKGSLQ</sequence>